<dbReference type="PANTHER" id="PTHR12959:SF11">
    <property type="entry name" value="GPI TRANSAMIDASE COMPONENT PIG-T"/>
    <property type="match status" value="1"/>
</dbReference>
<dbReference type="AlphaFoldDB" id="A0A016VQ62"/>
<accession>A0A016VQ62</accession>
<protein>
    <submittedName>
        <fullName evidence="2">Uncharacterized protein</fullName>
    </submittedName>
</protein>
<proteinExistence type="predicted"/>
<dbReference type="OrthoDB" id="331263at2759"/>
<sequence length="108" mass="12327">MWLLFLCLAFHEILGDSYTEELRVRRLASGNLLTEFRLNITSDDIELGPRHILFPRIIAEIISTHSVAELSFHLTQGRWYSSRWGLPPQPSGSTGAMVHAWIYGNETT</sequence>
<keyword evidence="1" id="KW-0732">Signal</keyword>
<dbReference type="Pfam" id="PF04113">
    <property type="entry name" value="Gpi16"/>
    <property type="match status" value="1"/>
</dbReference>
<dbReference type="InterPro" id="IPR007245">
    <property type="entry name" value="PIG-T"/>
</dbReference>
<evidence type="ECO:0000313" key="3">
    <source>
        <dbReference type="Proteomes" id="UP000024635"/>
    </source>
</evidence>
<dbReference type="EMBL" id="JARK01001342">
    <property type="protein sequence ID" value="EYC29719.1"/>
    <property type="molecule type" value="Genomic_DNA"/>
</dbReference>
<comment type="caution">
    <text evidence="2">The sequence shown here is derived from an EMBL/GenBank/DDBJ whole genome shotgun (WGS) entry which is preliminary data.</text>
</comment>
<feature type="signal peptide" evidence="1">
    <location>
        <begin position="1"/>
        <end position="15"/>
    </location>
</feature>
<dbReference type="GO" id="GO:0016255">
    <property type="term" value="P:attachment of GPI anchor to protein"/>
    <property type="evidence" value="ECO:0007669"/>
    <property type="project" value="InterPro"/>
</dbReference>
<name>A0A016VQ62_9BILA</name>
<reference evidence="3" key="1">
    <citation type="journal article" date="2015" name="Nat. Genet.">
        <title>The genome and transcriptome of the zoonotic hookworm Ancylostoma ceylanicum identify infection-specific gene families.</title>
        <authorList>
            <person name="Schwarz E.M."/>
            <person name="Hu Y."/>
            <person name="Antoshechkin I."/>
            <person name="Miller M.M."/>
            <person name="Sternberg P.W."/>
            <person name="Aroian R.V."/>
        </authorList>
    </citation>
    <scope>NUCLEOTIDE SEQUENCE</scope>
    <source>
        <strain evidence="3">HY135</strain>
    </source>
</reference>
<evidence type="ECO:0000256" key="1">
    <source>
        <dbReference type="SAM" id="SignalP"/>
    </source>
</evidence>
<dbReference type="PANTHER" id="PTHR12959">
    <property type="entry name" value="GPI TRANSAMIDASE COMPONENT PIG-T-RELATED"/>
    <property type="match status" value="1"/>
</dbReference>
<dbReference type="GO" id="GO:0042765">
    <property type="term" value="C:GPI-anchor transamidase complex"/>
    <property type="evidence" value="ECO:0007669"/>
    <property type="project" value="InterPro"/>
</dbReference>
<organism evidence="2 3">
    <name type="scientific">Ancylostoma ceylanicum</name>
    <dbReference type="NCBI Taxonomy" id="53326"/>
    <lineage>
        <taxon>Eukaryota</taxon>
        <taxon>Metazoa</taxon>
        <taxon>Ecdysozoa</taxon>
        <taxon>Nematoda</taxon>
        <taxon>Chromadorea</taxon>
        <taxon>Rhabditida</taxon>
        <taxon>Rhabditina</taxon>
        <taxon>Rhabditomorpha</taxon>
        <taxon>Strongyloidea</taxon>
        <taxon>Ancylostomatidae</taxon>
        <taxon>Ancylostomatinae</taxon>
        <taxon>Ancylostoma</taxon>
    </lineage>
</organism>
<dbReference type="Proteomes" id="UP000024635">
    <property type="component" value="Unassembled WGS sequence"/>
</dbReference>
<gene>
    <name evidence="2" type="primary">Acey_s0006.g3140</name>
    <name evidence="2" type="synonym">Acey-F17C11.7</name>
    <name evidence="2" type="ORF">Y032_0006g3140</name>
</gene>
<evidence type="ECO:0000313" key="2">
    <source>
        <dbReference type="EMBL" id="EYC29719.1"/>
    </source>
</evidence>
<feature type="chain" id="PRO_5012881394" evidence="1">
    <location>
        <begin position="16"/>
        <end position="108"/>
    </location>
</feature>
<keyword evidence="3" id="KW-1185">Reference proteome</keyword>